<dbReference type="Pfam" id="PF19578">
    <property type="entry name" value="DUF6090"/>
    <property type="match status" value="1"/>
</dbReference>
<keyword evidence="1" id="KW-0812">Transmembrane</keyword>
<dbReference type="Proteomes" id="UP000245430">
    <property type="component" value="Unassembled WGS sequence"/>
</dbReference>
<dbReference type="RefSeq" id="WP_109682640.1">
    <property type="nucleotide sequence ID" value="NZ_QGGP01000005.1"/>
</dbReference>
<keyword evidence="1" id="KW-1133">Transmembrane helix</keyword>
<evidence type="ECO:0000313" key="3">
    <source>
        <dbReference type="Proteomes" id="UP000245430"/>
    </source>
</evidence>
<dbReference type="OrthoDB" id="821805at2"/>
<keyword evidence="3" id="KW-1185">Reference proteome</keyword>
<name>A0A316DJC6_9FLAO</name>
<accession>A0A316DJC6</accession>
<dbReference type="InterPro" id="IPR045749">
    <property type="entry name" value="DUF6090"/>
</dbReference>
<protein>
    <submittedName>
        <fullName evidence="2">Uncharacterized protein</fullName>
    </submittedName>
</protein>
<comment type="caution">
    <text evidence="2">The sequence shown here is derived from an EMBL/GenBank/DDBJ whole genome shotgun (WGS) entry which is preliminary data.</text>
</comment>
<reference evidence="2 3" key="1">
    <citation type="submission" date="2018-05" db="EMBL/GenBank/DDBJ databases">
        <title>Genomic Encyclopedia of Archaeal and Bacterial Type Strains, Phase II (KMG-II): from individual species to whole genera.</title>
        <authorList>
            <person name="Goeker M."/>
        </authorList>
    </citation>
    <scope>NUCLEOTIDE SEQUENCE [LARGE SCALE GENOMIC DNA]</scope>
    <source>
        <strain evidence="2 3">DSM 22637</strain>
    </source>
</reference>
<evidence type="ECO:0000256" key="1">
    <source>
        <dbReference type="SAM" id="Phobius"/>
    </source>
</evidence>
<organism evidence="2 3">
    <name type="scientific">Xanthomarina spongicola</name>
    <dbReference type="NCBI Taxonomy" id="570520"/>
    <lineage>
        <taxon>Bacteria</taxon>
        <taxon>Pseudomonadati</taxon>
        <taxon>Bacteroidota</taxon>
        <taxon>Flavobacteriia</taxon>
        <taxon>Flavobacteriales</taxon>
        <taxon>Flavobacteriaceae</taxon>
        <taxon>Xanthomarina</taxon>
    </lineage>
</organism>
<gene>
    <name evidence="2" type="ORF">LX78_02140</name>
</gene>
<proteinExistence type="predicted"/>
<evidence type="ECO:0000313" key="2">
    <source>
        <dbReference type="EMBL" id="PWK18231.1"/>
    </source>
</evidence>
<dbReference type="EMBL" id="QGGP01000005">
    <property type="protein sequence ID" value="PWK18231.1"/>
    <property type="molecule type" value="Genomic_DNA"/>
</dbReference>
<keyword evidence="1" id="KW-0472">Membrane</keyword>
<dbReference type="AlphaFoldDB" id="A0A316DJC6"/>
<feature type="transmembrane region" description="Helical" evidence="1">
    <location>
        <begin position="21"/>
        <end position="40"/>
    </location>
</feature>
<sequence length="262" mass="30607">MLKFFRRIRQNLLIQNKTSKYFKYAIGEIILVMVGILLALQVNNWNEQRKEQKKEAVYLERLQENIATDLIQLDLNIEFYTQVFEYGSLALSYAEGDNVKPKNNWEVLVSFFHASQIWPFIPITSTYEELKSSGELSLIQSVKLRNSLSYYHGGGLQRYSHTVGIQPPYRKMVRGLIPAKIQNYMWDNCHVTDKVVQILKDCEPYIDELESKLILDNLTSNTVLLEELRFYMSGIKVGLNTIVEQRKLCQLMLDEINKIQNN</sequence>